<dbReference type="AlphaFoldDB" id="A0A1H6S5A8"/>
<evidence type="ECO:0000313" key="4">
    <source>
        <dbReference type="Proteomes" id="UP000198888"/>
    </source>
</evidence>
<sequence>MRRTQSERRTSCTVAVELNQYGAMTLRSETGRTYQVVDVDERSSSGSRPQADNREERSFSSSRAEPGDSESPTITDKLAELGVDSQVSVTLQQAHGRGNIWRVTEIESDDATRQAVRPLNR</sequence>
<dbReference type="GeneID" id="35002005"/>
<dbReference type="RefSeq" id="WP_089671151.1">
    <property type="nucleotide sequence ID" value="NZ_CP024845.1"/>
</dbReference>
<feature type="domain" description="DUF7999" evidence="2">
    <location>
        <begin position="70"/>
        <end position="110"/>
    </location>
</feature>
<dbReference type="InterPro" id="IPR058312">
    <property type="entry name" value="DUF7999"/>
</dbReference>
<name>A0A1H6S5A8_9EURY</name>
<evidence type="ECO:0000313" key="3">
    <source>
        <dbReference type="EMBL" id="SEI61054.1"/>
    </source>
</evidence>
<proteinExistence type="predicted"/>
<dbReference type="EMBL" id="FNYR01000004">
    <property type="protein sequence ID" value="SEI61054.1"/>
    <property type="molecule type" value="Genomic_DNA"/>
</dbReference>
<dbReference type="KEGG" id="hae:halTADL_1189"/>
<reference evidence="3 4" key="1">
    <citation type="submission" date="2016-10" db="EMBL/GenBank/DDBJ databases">
        <authorList>
            <person name="de Groot N.N."/>
        </authorList>
    </citation>
    <scope>NUCLEOTIDE SEQUENCE [LARGE SCALE GENOMIC DNA]</scope>
    <source>
        <strain evidence="3 4">DSM 22187</strain>
    </source>
</reference>
<evidence type="ECO:0000259" key="2">
    <source>
        <dbReference type="Pfam" id="PF26006"/>
    </source>
</evidence>
<organism evidence="3 4">
    <name type="scientific">Halohasta litchfieldiae</name>
    <dbReference type="NCBI Taxonomy" id="1073996"/>
    <lineage>
        <taxon>Archaea</taxon>
        <taxon>Methanobacteriati</taxon>
        <taxon>Methanobacteriota</taxon>
        <taxon>Stenosarchaea group</taxon>
        <taxon>Halobacteria</taxon>
        <taxon>Halobacteriales</taxon>
        <taxon>Haloferacaceae</taxon>
        <taxon>Halohasta</taxon>
    </lineage>
</organism>
<accession>A0A2H4Q0T8</accession>
<accession>A0A1H6S5A8</accession>
<feature type="domain" description="DUF7999" evidence="2">
    <location>
        <begin position="1"/>
        <end position="42"/>
    </location>
</feature>
<protein>
    <recommendedName>
        <fullName evidence="2">DUF7999 domain-containing protein</fullName>
    </recommendedName>
</protein>
<dbReference type="STRING" id="1073996.SAMN05444271_1045"/>
<keyword evidence="4" id="KW-1185">Reference proteome</keyword>
<dbReference type="OrthoDB" id="340706at2157"/>
<gene>
    <name evidence="3" type="ORF">SAMN05444271_1045</name>
</gene>
<evidence type="ECO:0000256" key="1">
    <source>
        <dbReference type="SAM" id="MobiDB-lite"/>
    </source>
</evidence>
<dbReference type="Proteomes" id="UP000198888">
    <property type="component" value="Unassembled WGS sequence"/>
</dbReference>
<dbReference type="Pfam" id="PF26006">
    <property type="entry name" value="DUF7999"/>
    <property type="match status" value="2"/>
</dbReference>
<feature type="region of interest" description="Disordered" evidence="1">
    <location>
        <begin position="32"/>
        <end position="74"/>
    </location>
</feature>